<name>A0A9P5MSY9_9AGAM</name>
<keyword evidence="2" id="KW-1185">Reference proteome</keyword>
<evidence type="ECO:0000313" key="2">
    <source>
        <dbReference type="Proteomes" id="UP000759537"/>
    </source>
</evidence>
<proteinExistence type="predicted"/>
<protein>
    <submittedName>
        <fullName evidence="1">Uncharacterized protein</fullName>
    </submittedName>
</protein>
<organism evidence="1 2">
    <name type="scientific">Russula ochroleuca</name>
    <dbReference type="NCBI Taxonomy" id="152965"/>
    <lineage>
        <taxon>Eukaryota</taxon>
        <taxon>Fungi</taxon>
        <taxon>Dikarya</taxon>
        <taxon>Basidiomycota</taxon>
        <taxon>Agaricomycotina</taxon>
        <taxon>Agaricomycetes</taxon>
        <taxon>Russulales</taxon>
        <taxon>Russulaceae</taxon>
        <taxon>Russula</taxon>
    </lineage>
</organism>
<dbReference type="AlphaFoldDB" id="A0A9P5MSY9"/>
<reference evidence="1" key="1">
    <citation type="submission" date="2019-10" db="EMBL/GenBank/DDBJ databases">
        <authorList>
            <consortium name="DOE Joint Genome Institute"/>
            <person name="Kuo A."/>
            <person name="Miyauchi S."/>
            <person name="Kiss E."/>
            <person name="Drula E."/>
            <person name="Kohler A."/>
            <person name="Sanchez-Garcia M."/>
            <person name="Andreopoulos B."/>
            <person name="Barry K.W."/>
            <person name="Bonito G."/>
            <person name="Buee M."/>
            <person name="Carver A."/>
            <person name="Chen C."/>
            <person name="Cichocki N."/>
            <person name="Clum A."/>
            <person name="Culley D."/>
            <person name="Crous P.W."/>
            <person name="Fauchery L."/>
            <person name="Girlanda M."/>
            <person name="Hayes R."/>
            <person name="Keri Z."/>
            <person name="LaButti K."/>
            <person name="Lipzen A."/>
            <person name="Lombard V."/>
            <person name="Magnuson J."/>
            <person name="Maillard F."/>
            <person name="Morin E."/>
            <person name="Murat C."/>
            <person name="Nolan M."/>
            <person name="Ohm R."/>
            <person name="Pangilinan J."/>
            <person name="Pereira M."/>
            <person name="Perotto S."/>
            <person name="Peter M."/>
            <person name="Riley R."/>
            <person name="Sitrit Y."/>
            <person name="Stielow B."/>
            <person name="Szollosi G."/>
            <person name="Zifcakova L."/>
            <person name="Stursova M."/>
            <person name="Spatafora J.W."/>
            <person name="Tedersoo L."/>
            <person name="Vaario L.-M."/>
            <person name="Yamada A."/>
            <person name="Yan M."/>
            <person name="Wang P."/>
            <person name="Xu J."/>
            <person name="Bruns T."/>
            <person name="Baldrian P."/>
            <person name="Vilgalys R."/>
            <person name="Henrissat B."/>
            <person name="Grigoriev I.V."/>
            <person name="Hibbett D."/>
            <person name="Nagy L.G."/>
            <person name="Martin F.M."/>
        </authorList>
    </citation>
    <scope>NUCLEOTIDE SEQUENCE</scope>
    <source>
        <strain evidence="1">Prilba</strain>
    </source>
</reference>
<gene>
    <name evidence="1" type="ORF">DFH94DRAFT_72020</name>
</gene>
<accession>A0A9P5MSY9</accession>
<reference evidence="1" key="2">
    <citation type="journal article" date="2020" name="Nat. Commun.">
        <title>Large-scale genome sequencing of mycorrhizal fungi provides insights into the early evolution of symbiotic traits.</title>
        <authorList>
            <person name="Miyauchi S."/>
            <person name="Kiss E."/>
            <person name="Kuo A."/>
            <person name="Drula E."/>
            <person name="Kohler A."/>
            <person name="Sanchez-Garcia M."/>
            <person name="Morin E."/>
            <person name="Andreopoulos B."/>
            <person name="Barry K.W."/>
            <person name="Bonito G."/>
            <person name="Buee M."/>
            <person name="Carver A."/>
            <person name="Chen C."/>
            <person name="Cichocki N."/>
            <person name="Clum A."/>
            <person name="Culley D."/>
            <person name="Crous P.W."/>
            <person name="Fauchery L."/>
            <person name="Girlanda M."/>
            <person name="Hayes R.D."/>
            <person name="Keri Z."/>
            <person name="LaButti K."/>
            <person name="Lipzen A."/>
            <person name="Lombard V."/>
            <person name="Magnuson J."/>
            <person name="Maillard F."/>
            <person name="Murat C."/>
            <person name="Nolan M."/>
            <person name="Ohm R.A."/>
            <person name="Pangilinan J."/>
            <person name="Pereira M.F."/>
            <person name="Perotto S."/>
            <person name="Peter M."/>
            <person name="Pfister S."/>
            <person name="Riley R."/>
            <person name="Sitrit Y."/>
            <person name="Stielow J.B."/>
            <person name="Szollosi G."/>
            <person name="Zifcakova L."/>
            <person name="Stursova M."/>
            <person name="Spatafora J.W."/>
            <person name="Tedersoo L."/>
            <person name="Vaario L.M."/>
            <person name="Yamada A."/>
            <person name="Yan M."/>
            <person name="Wang P."/>
            <person name="Xu J."/>
            <person name="Bruns T."/>
            <person name="Baldrian P."/>
            <person name="Vilgalys R."/>
            <person name="Dunand C."/>
            <person name="Henrissat B."/>
            <person name="Grigoriev I.V."/>
            <person name="Hibbett D."/>
            <person name="Nagy L.G."/>
            <person name="Martin F.M."/>
        </authorList>
    </citation>
    <scope>NUCLEOTIDE SEQUENCE</scope>
    <source>
        <strain evidence="1">Prilba</strain>
    </source>
</reference>
<sequence>MHLVQGDHMPIFIFQFRDYCLSLTYLQTQTSPNKYDAIHSLGPPGPSSSLWRASVQESQFKSSLLFVISVRALFQVLTFILRSFEFESNDVKRCSRRPRPSSGILFVSSPTSVKWNRCPPWPRQFSLLFSSTLFPGRLSNPCDTNIYGTKCFRAQESLGNSS</sequence>
<dbReference type="Proteomes" id="UP000759537">
    <property type="component" value="Unassembled WGS sequence"/>
</dbReference>
<dbReference type="EMBL" id="WHVB01000012">
    <property type="protein sequence ID" value="KAF8477928.1"/>
    <property type="molecule type" value="Genomic_DNA"/>
</dbReference>
<comment type="caution">
    <text evidence="1">The sequence shown here is derived from an EMBL/GenBank/DDBJ whole genome shotgun (WGS) entry which is preliminary data.</text>
</comment>
<evidence type="ECO:0000313" key="1">
    <source>
        <dbReference type="EMBL" id="KAF8477928.1"/>
    </source>
</evidence>